<dbReference type="Proteomes" id="UP000193427">
    <property type="component" value="Chromosome"/>
</dbReference>
<name>A0A1W6LBZ6_9BURK</name>
<dbReference type="Gene3D" id="2.30.30.40">
    <property type="entry name" value="SH3 Domains"/>
    <property type="match status" value="1"/>
</dbReference>
<evidence type="ECO:0000256" key="1">
    <source>
        <dbReference type="ARBA" id="ARBA00004496"/>
    </source>
</evidence>
<dbReference type="STRING" id="946333.A4W93_18295"/>
<protein>
    <recommendedName>
        <fullName evidence="2">Chemotaxis protein CheW</fullName>
    </recommendedName>
</protein>
<keyword evidence="3" id="KW-0963">Cytoplasm</keyword>
<gene>
    <name evidence="6" type="ORF">A4W93_18295</name>
</gene>
<evidence type="ECO:0000256" key="3">
    <source>
        <dbReference type="ARBA" id="ARBA00022490"/>
    </source>
</evidence>
<dbReference type="PROSITE" id="PS50851">
    <property type="entry name" value="CHEW"/>
    <property type="match status" value="1"/>
</dbReference>
<dbReference type="SMART" id="SM00260">
    <property type="entry name" value="CheW"/>
    <property type="match status" value="1"/>
</dbReference>
<dbReference type="GO" id="GO:0005829">
    <property type="term" value="C:cytosol"/>
    <property type="evidence" value="ECO:0007669"/>
    <property type="project" value="TreeGrafter"/>
</dbReference>
<dbReference type="GO" id="GO:0007165">
    <property type="term" value="P:signal transduction"/>
    <property type="evidence" value="ECO:0007669"/>
    <property type="project" value="InterPro"/>
</dbReference>
<reference evidence="6 7" key="1">
    <citation type="submission" date="2016-04" db="EMBL/GenBank/DDBJ databases">
        <title>Complete genome sequence of natural rubber-degrading, novel Gram-negative bacterium, Rhizobacter gummiphilus strain NS21.</title>
        <authorList>
            <person name="Tabata M."/>
            <person name="Kasai D."/>
            <person name="Fukuda M."/>
        </authorList>
    </citation>
    <scope>NUCLEOTIDE SEQUENCE [LARGE SCALE GENOMIC DNA]</scope>
    <source>
        <strain evidence="6 7">NS21</strain>
    </source>
</reference>
<sequence>MNAVVQTRPHLPAVAPTHAVAVREEPTQYLTFQLAGESFAIGILSIKEIIEYHTLTEVPMMPASVRGVINLRGAVVPVMDLLARFGRPSSEVTKRTCIVIVEIEADEERQVIGVVVDAVNEVLDIDAADIEPPPSFGANIRTDFIQGMGKVKGKFVILLNVHQVLSIDDLQAATAATKENGQHL</sequence>
<dbReference type="InterPro" id="IPR039315">
    <property type="entry name" value="CheW"/>
</dbReference>
<evidence type="ECO:0000256" key="2">
    <source>
        <dbReference type="ARBA" id="ARBA00021483"/>
    </source>
</evidence>
<accession>A0A1W6LBZ6</accession>
<dbReference type="FunFam" id="2.40.50.180:FF:000002">
    <property type="entry name" value="Chemotaxis protein CheW"/>
    <property type="match status" value="1"/>
</dbReference>
<dbReference type="PANTHER" id="PTHR22617">
    <property type="entry name" value="CHEMOTAXIS SENSOR HISTIDINE KINASE-RELATED"/>
    <property type="match status" value="1"/>
</dbReference>
<dbReference type="SUPFAM" id="SSF50341">
    <property type="entry name" value="CheW-like"/>
    <property type="match status" value="1"/>
</dbReference>
<dbReference type="PANTHER" id="PTHR22617:SF41">
    <property type="entry name" value="CHEMOTAXIS SIGNAL TRANSDUCTION SYSTEM ADAPTOR PROTEIN CHEW"/>
    <property type="match status" value="1"/>
</dbReference>
<dbReference type="Gene3D" id="2.40.50.180">
    <property type="entry name" value="CheA-289, Domain 4"/>
    <property type="match status" value="1"/>
</dbReference>
<organism evidence="6 7">
    <name type="scientific">Piscinibacter gummiphilus</name>
    <dbReference type="NCBI Taxonomy" id="946333"/>
    <lineage>
        <taxon>Bacteria</taxon>
        <taxon>Pseudomonadati</taxon>
        <taxon>Pseudomonadota</taxon>
        <taxon>Betaproteobacteria</taxon>
        <taxon>Burkholderiales</taxon>
        <taxon>Sphaerotilaceae</taxon>
        <taxon>Piscinibacter</taxon>
    </lineage>
</organism>
<dbReference type="InterPro" id="IPR002545">
    <property type="entry name" value="CheW-lke_dom"/>
</dbReference>
<proteinExistence type="predicted"/>
<dbReference type="EMBL" id="CP015118">
    <property type="protein sequence ID" value="ARN21688.1"/>
    <property type="molecule type" value="Genomic_DNA"/>
</dbReference>
<dbReference type="CDD" id="cd00732">
    <property type="entry name" value="CheW"/>
    <property type="match status" value="1"/>
</dbReference>
<dbReference type="AlphaFoldDB" id="A0A1W6LBZ6"/>
<dbReference type="InterPro" id="IPR036061">
    <property type="entry name" value="CheW-like_dom_sf"/>
</dbReference>
<evidence type="ECO:0000313" key="6">
    <source>
        <dbReference type="EMBL" id="ARN21688.1"/>
    </source>
</evidence>
<comment type="subcellular location">
    <subcellularLocation>
        <location evidence="1">Cytoplasm</location>
    </subcellularLocation>
</comment>
<evidence type="ECO:0000259" key="5">
    <source>
        <dbReference type="PROSITE" id="PS50851"/>
    </source>
</evidence>
<keyword evidence="7" id="KW-1185">Reference proteome</keyword>
<evidence type="ECO:0000256" key="4">
    <source>
        <dbReference type="ARBA" id="ARBA00022500"/>
    </source>
</evidence>
<dbReference type="OrthoDB" id="9790406at2"/>
<dbReference type="Pfam" id="PF01584">
    <property type="entry name" value="CheW"/>
    <property type="match status" value="1"/>
</dbReference>
<feature type="domain" description="CheW-like" evidence="5">
    <location>
        <begin position="26"/>
        <end position="170"/>
    </location>
</feature>
<dbReference type="GO" id="GO:0006935">
    <property type="term" value="P:chemotaxis"/>
    <property type="evidence" value="ECO:0007669"/>
    <property type="project" value="UniProtKB-KW"/>
</dbReference>
<dbReference type="KEGG" id="rgu:A4W93_18295"/>
<keyword evidence="4" id="KW-0145">Chemotaxis</keyword>
<evidence type="ECO:0000313" key="7">
    <source>
        <dbReference type="Proteomes" id="UP000193427"/>
    </source>
</evidence>
<dbReference type="RefSeq" id="WP_085751983.1">
    <property type="nucleotide sequence ID" value="NZ_BSPR01000011.1"/>
</dbReference>